<keyword evidence="1" id="KW-0812">Transmembrane</keyword>
<dbReference type="EMBL" id="JAUYVO010000001">
    <property type="protein sequence ID" value="MDP2520935.1"/>
    <property type="molecule type" value="Genomic_DNA"/>
</dbReference>
<reference evidence="2" key="1">
    <citation type="submission" date="2023-07" db="EMBL/GenBank/DDBJ databases">
        <title>Genome content predicts the carbon catabolic preferences of heterotrophic bacteria.</title>
        <authorList>
            <person name="Gralka M."/>
        </authorList>
    </citation>
    <scope>NUCLEOTIDE SEQUENCE</scope>
    <source>
        <strain evidence="2">5G01</strain>
    </source>
</reference>
<accession>A0ABT9EPE1</accession>
<sequence>MKRKNQKDNTKMTRFILYLFLVAMLFFIYLMSKNITKSISGNIKSISWVQVDADLLNASIKITQGTTSSSSRTKYTYYAPQVSYKYNFNDTSCIGRKVAWIEGGDDSKLKNLAYGFVYNFEHNIPIKVFINPEEPCESVVDRTIHWSKLTTMGIILIITTLFASGIVYLLVKTSKK</sequence>
<evidence type="ECO:0000256" key="1">
    <source>
        <dbReference type="SAM" id="Phobius"/>
    </source>
</evidence>
<evidence type="ECO:0000313" key="2">
    <source>
        <dbReference type="EMBL" id="MDP2520935.1"/>
    </source>
</evidence>
<evidence type="ECO:0000313" key="3">
    <source>
        <dbReference type="Proteomes" id="UP001177341"/>
    </source>
</evidence>
<gene>
    <name evidence="2" type="ORF">Q8W30_00005</name>
</gene>
<comment type="caution">
    <text evidence="2">The sequence shown here is derived from an EMBL/GenBank/DDBJ whole genome shotgun (WGS) entry which is preliminary data.</text>
</comment>
<feature type="transmembrane region" description="Helical" evidence="1">
    <location>
        <begin position="149"/>
        <end position="171"/>
    </location>
</feature>
<dbReference type="Proteomes" id="UP001177341">
    <property type="component" value="Unassembled WGS sequence"/>
</dbReference>
<feature type="transmembrane region" description="Helical" evidence="1">
    <location>
        <begin position="12"/>
        <end position="31"/>
    </location>
</feature>
<protein>
    <submittedName>
        <fullName evidence="2">DUF3592 domain-containing protein</fullName>
    </submittedName>
</protein>
<organism evidence="2 3">
    <name type="scientific">Neptunomonas phycophila</name>
    <dbReference type="NCBI Taxonomy" id="1572645"/>
    <lineage>
        <taxon>Bacteria</taxon>
        <taxon>Pseudomonadati</taxon>
        <taxon>Pseudomonadota</taxon>
        <taxon>Gammaproteobacteria</taxon>
        <taxon>Oceanospirillales</taxon>
        <taxon>Oceanospirillaceae</taxon>
        <taxon>Neptunomonas</taxon>
    </lineage>
</organism>
<proteinExistence type="predicted"/>
<name>A0ABT9EPE1_9GAMM</name>
<keyword evidence="1" id="KW-1133">Transmembrane helix</keyword>
<keyword evidence="3" id="KW-1185">Reference proteome</keyword>
<keyword evidence="1" id="KW-0472">Membrane</keyword>
<dbReference type="RefSeq" id="WP_305449919.1">
    <property type="nucleotide sequence ID" value="NZ_JAUYVO010000001.1"/>
</dbReference>